<protein>
    <recommendedName>
        <fullName evidence="2">Peptidase C45 hydrolase domain-containing protein</fullName>
    </recommendedName>
</protein>
<dbReference type="InterPro" id="IPR047801">
    <property type="entry name" value="Peptidase_C45"/>
</dbReference>
<dbReference type="InterPro" id="IPR005079">
    <property type="entry name" value="Peptidase_C45_hydrolase"/>
</dbReference>
<evidence type="ECO:0000313" key="3">
    <source>
        <dbReference type="EMBL" id="GMH75410.1"/>
    </source>
</evidence>
<dbReference type="Pfam" id="PF03417">
    <property type="entry name" value="AAT"/>
    <property type="match status" value="1"/>
</dbReference>
<reference evidence="4" key="1">
    <citation type="journal article" date="2023" name="Commun. Biol.">
        <title>Genome analysis of Parmales, the sister group of diatoms, reveals the evolutionary specialization of diatoms from phago-mixotrophs to photoautotrophs.</title>
        <authorList>
            <person name="Ban H."/>
            <person name="Sato S."/>
            <person name="Yoshikawa S."/>
            <person name="Yamada K."/>
            <person name="Nakamura Y."/>
            <person name="Ichinomiya M."/>
            <person name="Sato N."/>
            <person name="Blanc-Mathieu R."/>
            <person name="Endo H."/>
            <person name="Kuwata A."/>
            <person name="Ogata H."/>
        </authorList>
    </citation>
    <scope>NUCLEOTIDE SEQUENCE [LARGE SCALE GENOMIC DNA]</scope>
    <source>
        <strain evidence="4">NIES 3700</strain>
    </source>
</reference>
<dbReference type="NCBIfam" id="NF040521">
    <property type="entry name" value="C45_proenzyme"/>
    <property type="match status" value="1"/>
</dbReference>
<feature type="region of interest" description="Disordered" evidence="1">
    <location>
        <begin position="392"/>
        <end position="413"/>
    </location>
</feature>
<comment type="caution">
    <text evidence="3">The sequence shown here is derived from an EMBL/GenBank/DDBJ whole genome shotgun (WGS) entry which is preliminary data.</text>
</comment>
<evidence type="ECO:0000259" key="2">
    <source>
        <dbReference type="Pfam" id="PF03417"/>
    </source>
</evidence>
<dbReference type="PANTHER" id="PTHR34180">
    <property type="entry name" value="PEPTIDASE C45"/>
    <property type="match status" value="1"/>
</dbReference>
<feature type="compositionally biased region" description="Basic residues" evidence="1">
    <location>
        <begin position="392"/>
        <end position="401"/>
    </location>
</feature>
<dbReference type="Gene3D" id="3.60.60.10">
    <property type="entry name" value="Penicillin V Acylase, Chain A"/>
    <property type="match status" value="1"/>
</dbReference>
<evidence type="ECO:0000313" key="4">
    <source>
        <dbReference type="Proteomes" id="UP001165122"/>
    </source>
</evidence>
<accession>A0A9W7EEU0</accession>
<proteinExistence type="predicted"/>
<evidence type="ECO:0000256" key="1">
    <source>
        <dbReference type="SAM" id="MobiDB-lite"/>
    </source>
</evidence>
<dbReference type="PANTHER" id="PTHR34180:SF1">
    <property type="entry name" value="BETA-ALANYL-DOPAMINE_CARCININE HYDROLASE"/>
    <property type="match status" value="1"/>
</dbReference>
<keyword evidence="4" id="KW-1185">Reference proteome</keyword>
<name>A0A9W7EEU0_9STRA</name>
<dbReference type="Proteomes" id="UP001165122">
    <property type="component" value="Unassembled WGS sequence"/>
</dbReference>
<feature type="domain" description="Peptidase C45 hydrolase" evidence="2">
    <location>
        <begin position="203"/>
        <end position="346"/>
    </location>
</feature>
<dbReference type="EMBL" id="BRXW01000723">
    <property type="protein sequence ID" value="GMH75410.1"/>
    <property type="molecule type" value="Genomic_DNA"/>
</dbReference>
<sequence>MSSREIELSGTPFERGRQYGEIKAKQIKTYYHAKTYEFAHLLPEWKKMANAQLKPMQQYCPIAYQEMRGTSAGSQIPLIHLMQLTVFPELEAFDHFHPFRCDSCGEVIQTPKWRRCGECDIDVCLTCEGSCKKGCGGELTETSAQSVPPSSEETTNKKCTSFVKPEPNKYLVGQTDEENPPYNLHGSLHSIQKMIDENNSTSLLYTAPGTPCMAGMNGYGLCVLANTLFVPDNNFWNNGAPTLAVTREILTKKTLPDAVEYVKSVVLAIPLNFVISMPGYGCSNLEASCVEDKEIRTDEKIGEVYVHCNHCESESFINREILPNPPISTKQRQEKLEHQIQLALTNNISMELDWLKNALLKPPIMNPFVIATILMEPVKGVMHVRFGVPTVSKKKKKKRKRKGDEKEGEEQGIEDGIRDWRLMEINKNYQPDYETYTTK</sequence>
<organism evidence="3 4">
    <name type="scientific">Triparma laevis f. longispina</name>
    <dbReference type="NCBI Taxonomy" id="1714387"/>
    <lineage>
        <taxon>Eukaryota</taxon>
        <taxon>Sar</taxon>
        <taxon>Stramenopiles</taxon>
        <taxon>Ochrophyta</taxon>
        <taxon>Bolidophyceae</taxon>
        <taxon>Parmales</taxon>
        <taxon>Triparmaceae</taxon>
        <taxon>Triparma</taxon>
    </lineage>
</organism>
<dbReference type="InterPro" id="IPR047794">
    <property type="entry name" value="C45_proenzyme-like"/>
</dbReference>
<dbReference type="AlphaFoldDB" id="A0A9W7EEU0"/>
<gene>
    <name evidence="3" type="ORF">TrLO_g818</name>
</gene>